<dbReference type="SMART" id="SM00935">
    <property type="entry name" value="OmpH"/>
    <property type="match status" value="1"/>
</dbReference>
<keyword evidence="2" id="KW-0732">Signal</keyword>
<evidence type="ECO:0000256" key="1">
    <source>
        <dbReference type="ARBA" id="ARBA00009091"/>
    </source>
</evidence>
<dbReference type="GO" id="GO:0005829">
    <property type="term" value="C:cytosol"/>
    <property type="evidence" value="ECO:0007669"/>
    <property type="project" value="TreeGrafter"/>
</dbReference>
<dbReference type="SUPFAM" id="SSF111384">
    <property type="entry name" value="OmpH-like"/>
    <property type="match status" value="1"/>
</dbReference>
<proteinExistence type="inferred from homology"/>
<dbReference type="EMBL" id="FNCG01000014">
    <property type="protein sequence ID" value="SDH95606.1"/>
    <property type="molecule type" value="Genomic_DNA"/>
</dbReference>
<reference evidence="4" key="1">
    <citation type="submission" date="2016-10" db="EMBL/GenBank/DDBJ databases">
        <authorList>
            <person name="Varghese N."/>
            <person name="Submissions S."/>
        </authorList>
    </citation>
    <scope>NUCLEOTIDE SEQUENCE [LARGE SCALE GENOMIC DNA]</scope>
    <source>
        <strain evidence="4">Gh-67</strain>
    </source>
</reference>
<evidence type="ECO:0000256" key="2">
    <source>
        <dbReference type="ARBA" id="ARBA00022729"/>
    </source>
</evidence>
<dbReference type="AlphaFoldDB" id="A0A1G8GMR9"/>
<dbReference type="InterPro" id="IPR024930">
    <property type="entry name" value="Skp_dom_sf"/>
</dbReference>
<dbReference type="Proteomes" id="UP000199705">
    <property type="component" value="Unassembled WGS sequence"/>
</dbReference>
<comment type="similarity">
    <text evidence="1">Belongs to the Skp family.</text>
</comment>
<dbReference type="Gene3D" id="3.30.910.20">
    <property type="entry name" value="Skp domain"/>
    <property type="match status" value="1"/>
</dbReference>
<dbReference type="STRING" id="551996.SAMN05192573_114109"/>
<dbReference type="GO" id="GO:0050821">
    <property type="term" value="P:protein stabilization"/>
    <property type="evidence" value="ECO:0007669"/>
    <property type="project" value="TreeGrafter"/>
</dbReference>
<dbReference type="PANTHER" id="PTHR35089">
    <property type="entry name" value="CHAPERONE PROTEIN SKP"/>
    <property type="match status" value="1"/>
</dbReference>
<sequence>MQIKASSILQFLRVYPADLINLRTEYMKKIILVAFLTLTAFAGAYAQRFAYVDSEYILKHMPEYASSQKQLAALSDQWQKEVDGRFQEIDRLYKAYQADQVLMTPDMKKRREAEIVDKEKAAKDFQRQKFGPDGELSQRSTALIKPIQDRVSKAVQAIAEGDNLDMIFDKNSEVIMLYANPRYDKSADVITRLGLKPGVFAK</sequence>
<dbReference type="PANTHER" id="PTHR35089:SF1">
    <property type="entry name" value="CHAPERONE PROTEIN SKP"/>
    <property type="match status" value="1"/>
</dbReference>
<protein>
    <submittedName>
        <fullName evidence="3">Periplasmic chaperone for outer membrane proteins Skp</fullName>
    </submittedName>
</protein>
<name>A0A1G8GMR9_9SPHI</name>
<gene>
    <name evidence="3" type="ORF">SAMN05192573_114109</name>
</gene>
<evidence type="ECO:0000313" key="3">
    <source>
        <dbReference type="EMBL" id="SDH95606.1"/>
    </source>
</evidence>
<accession>A0A1G8GMR9</accession>
<dbReference type="Pfam" id="PF03938">
    <property type="entry name" value="OmpH"/>
    <property type="match status" value="1"/>
</dbReference>
<dbReference type="InterPro" id="IPR005632">
    <property type="entry name" value="Chaperone_Skp"/>
</dbReference>
<dbReference type="GO" id="GO:0051082">
    <property type="term" value="F:unfolded protein binding"/>
    <property type="evidence" value="ECO:0007669"/>
    <property type="project" value="InterPro"/>
</dbReference>
<organism evidence="3 4">
    <name type="scientific">Mucilaginibacter gossypii</name>
    <dbReference type="NCBI Taxonomy" id="551996"/>
    <lineage>
        <taxon>Bacteria</taxon>
        <taxon>Pseudomonadati</taxon>
        <taxon>Bacteroidota</taxon>
        <taxon>Sphingobacteriia</taxon>
        <taxon>Sphingobacteriales</taxon>
        <taxon>Sphingobacteriaceae</taxon>
        <taxon>Mucilaginibacter</taxon>
    </lineage>
</organism>
<keyword evidence="4" id="KW-1185">Reference proteome</keyword>
<evidence type="ECO:0000313" key="4">
    <source>
        <dbReference type="Proteomes" id="UP000199705"/>
    </source>
</evidence>